<keyword evidence="11 18" id="KW-0067">ATP-binding</keyword>
<comment type="caution">
    <text evidence="27">The sequence shown here is derived from an EMBL/GenBank/DDBJ whole genome shotgun (WGS) entry which is preliminary data.</text>
</comment>
<dbReference type="InterPro" id="IPR001789">
    <property type="entry name" value="Sig_transdc_resp-reg_receiver"/>
</dbReference>
<evidence type="ECO:0000256" key="10">
    <source>
        <dbReference type="ARBA" id="ARBA00022824"/>
    </source>
</evidence>
<keyword evidence="7 18" id="KW-0547">Nucleotide-binding</keyword>
<evidence type="ECO:0000256" key="24">
    <source>
        <dbReference type="SAM" id="SignalP"/>
    </source>
</evidence>
<dbReference type="PANTHER" id="PTHR24423:SF633">
    <property type="entry name" value="ETHYLENE RECEPTOR 2"/>
    <property type="match status" value="1"/>
</dbReference>
<evidence type="ECO:0000256" key="20">
    <source>
        <dbReference type="PIRSR" id="PIRSR026389-3"/>
    </source>
</evidence>
<dbReference type="InterPro" id="IPR029016">
    <property type="entry name" value="GAF-like_dom_sf"/>
</dbReference>
<evidence type="ECO:0000256" key="7">
    <source>
        <dbReference type="ARBA" id="ARBA00022741"/>
    </source>
</evidence>
<evidence type="ECO:0000256" key="8">
    <source>
        <dbReference type="ARBA" id="ARBA00022745"/>
    </source>
</evidence>
<keyword evidence="9 18" id="KW-0418">Kinase</keyword>
<evidence type="ECO:0000256" key="5">
    <source>
        <dbReference type="ARBA" id="ARBA00022692"/>
    </source>
</evidence>
<dbReference type="Gene3D" id="3.30.450.40">
    <property type="match status" value="1"/>
</dbReference>
<dbReference type="InterPro" id="IPR014525">
    <property type="entry name" value="ETR"/>
</dbReference>
<evidence type="ECO:0000256" key="19">
    <source>
        <dbReference type="PIRSR" id="PIRSR026389-2"/>
    </source>
</evidence>
<keyword evidence="10 18" id="KW-0256">Endoplasmic reticulum</keyword>
<dbReference type="SMART" id="SM00065">
    <property type="entry name" value="GAF"/>
    <property type="match status" value="1"/>
</dbReference>
<dbReference type="Pfam" id="PF25487">
    <property type="entry name" value="ETR1_N"/>
    <property type="match status" value="1"/>
</dbReference>
<evidence type="ECO:0000313" key="27">
    <source>
        <dbReference type="EMBL" id="KAK4745570.1"/>
    </source>
</evidence>
<dbReference type="Gene3D" id="3.30.565.10">
    <property type="entry name" value="Histidine kinase-like ATPase, C-terminal domain"/>
    <property type="match status" value="1"/>
</dbReference>
<keyword evidence="5 23" id="KW-0812">Transmembrane</keyword>
<comment type="subcellular location">
    <subcellularLocation>
        <location evidence="1">Endoplasmic reticulum membrane</location>
        <topology evidence="1">Multi-pass membrane protein</topology>
    </subcellularLocation>
</comment>
<keyword evidence="12 23" id="KW-1133">Transmembrane helix</keyword>
<evidence type="ECO:0000313" key="28">
    <source>
        <dbReference type="Proteomes" id="UP001345219"/>
    </source>
</evidence>
<evidence type="ECO:0000259" key="25">
    <source>
        <dbReference type="PROSITE" id="PS50109"/>
    </source>
</evidence>
<dbReference type="InterPro" id="IPR036890">
    <property type="entry name" value="HATPase_C_sf"/>
</dbReference>
<keyword evidence="28" id="KW-1185">Reference proteome</keyword>
<keyword evidence="17 18" id="KW-0675">Receptor</keyword>
<dbReference type="SUPFAM" id="SSF55874">
    <property type="entry name" value="ATPase domain of HSP90 chaperone/DNA topoisomerase II/histidine kinase"/>
    <property type="match status" value="1"/>
</dbReference>
<evidence type="ECO:0000256" key="12">
    <source>
        <dbReference type="ARBA" id="ARBA00022989"/>
    </source>
</evidence>
<evidence type="ECO:0000256" key="14">
    <source>
        <dbReference type="ARBA" id="ARBA00023012"/>
    </source>
</evidence>
<dbReference type="SMART" id="SM00448">
    <property type="entry name" value="REC"/>
    <property type="match status" value="1"/>
</dbReference>
<keyword evidence="4 18" id="KW-0808">Transferase</keyword>
<feature type="disulfide bond" description="Interchain" evidence="20">
    <location>
        <position position="33"/>
    </location>
</feature>
<reference evidence="27 28" key="1">
    <citation type="journal article" date="2023" name="Hortic Res">
        <title>Pangenome of water caltrop reveals structural variations and asymmetric subgenome divergence after allopolyploidization.</title>
        <authorList>
            <person name="Zhang X."/>
            <person name="Chen Y."/>
            <person name="Wang L."/>
            <person name="Yuan Y."/>
            <person name="Fang M."/>
            <person name="Shi L."/>
            <person name="Lu R."/>
            <person name="Comes H.P."/>
            <person name="Ma Y."/>
            <person name="Chen Y."/>
            <person name="Huang G."/>
            <person name="Zhou Y."/>
            <person name="Zheng Z."/>
            <person name="Qiu Y."/>
        </authorList>
    </citation>
    <scope>NUCLEOTIDE SEQUENCE [LARGE SCALE GENOMIC DNA]</scope>
    <source>
        <tissue evidence="27">Roots</tissue>
    </source>
</reference>
<sequence length="767" mass="85534">MLETRVSQSSFRLLMLTQLLMALPVAAAYRCGCDDEGTMWSLEAIFRCQRTSDLLIAVAYFSIPIELLWFVSCSNVPFKWVLFQFIAFIVLCGLTHLINGLSFVYGSHPSELLMVSLTVSKILTTLVSCTAVSLMTLIPLLLKAKVRELMLRRKAQELRREVGIIMRQREAALHVRMLTREIRRSLDRHTILYTTLIELSRTLGLRNCAVWMPDDGSIMSKTMNLTHELRSRRGLAGGTPATVSIPMDDPDVVETLGGPEGRGIGGIGEEEERPILGPAAAIRMPMLRASNFKGGPPDVIPACYAILVLVLPGRLRQRARVWTAQEIEIVKVVADQVAVAMSHASLLEESQLMREKLEEQNLALQVARRSAMMASEARSSFQKVMSEGMRRSMHNILGLLSILQEEEEEQGFTDDQRLIVDSMARTCNDLSVLMMEGSMETDGRLSVLERKPFRLHAVIKQVACLVKCQCNSRGFELCIDVDGSLPDHVVGDERRVVQVIMHTVTNLLARGSSFGGGYAKLKIFKVNENWGTGDRKGMRTEWMPSSNSGDVYIKFELEIKDDRETQGVNFGSDAQPSEGVEKGLDLGLGFSICRRIVQMMEGDFWIMPELGAGLILRFQVRPSDPLTDLVLHERVDSLLWGTAVLLADGNDTNRAVTQKPLKKLGCRVFTVGSGFECLNTISSSRRSSFKFVILELQLPGLDGFEVATRIRKFWSRSSLLILALTVVSEHASKDRCMEIGMNGFITKPITLQGMAKELKRVMLQANT</sequence>
<dbReference type="GO" id="GO:0005789">
    <property type="term" value="C:endoplasmic reticulum membrane"/>
    <property type="evidence" value="ECO:0007669"/>
    <property type="project" value="UniProtKB-SubCell"/>
</dbReference>
<feature type="signal peptide" evidence="24">
    <location>
        <begin position="1"/>
        <end position="28"/>
    </location>
</feature>
<evidence type="ECO:0000256" key="23">
    <source>
        <dbReference type="SAM" id="Phobius"/>
    </source>
</evidence>
<keyword evidence="15 18" id="KW-0472">Membrane</keyword>
<evidence type="ECO:0000259" key="26">
    <source>
        <dbReference type="PROSITE" id="PS50110"/>
    </source>
</evidence>
<evidence type="ECO:0000256" key="22">
    <source>
        <dbReference type="PROSITE-ProRule" id="PRU00169"/>
    </source>
</evidence>
<dbReference type="InterPro" id="IPR005467">
    <property type="entry name" value="His_kinase_dom"/>
</dbReference>
<evidence type="ECO:0000256" key="3">
    <source>
        <dbReference type="ARBA" id="ARBA00022553"/>
    </source>
</evidence>
<evidence type="ECO:0000256" key="6">
    <source>
        <dbReference type="ARBA" id="ARBA00022723"/>
    </source>
</evidence>
<dbReference type="SUPFAM" id="SSF52172">
    <property type="entry name" value="CheY-like"/>
    <property type="match status" value="1"/>
</dbReference>
<feature type="disulfide bond" description="Interchain" evidence="20">
    <location>
        <position position="31"/>
    </location>
</feature>
<dbReference type="Pfam" id="PF00072">
    <property type="entry name" value="Response_reg"/>
    <property type="match status" value="1"/>
</dbReference>
<organism evidence="27 28">
    <name type="scientific">Trapa incisa</name>
    <dbReference type="NCBI Taxonomy" id="236973"/>
    <lineage>
        <taxon>Eukaryota</taxon>
        <taxon>Viridiplantae</taxon>
        <taxon>Streptophyta</taxon>
        <taxon>Embryophyta</taxon>
        <taxon>Tracheophyta</taxon>
        <taxon>Spermatophyta</taxon>
        <taxon>Magnoliopsida</taxon>
        <taxon>eudicotyledons</taxon>
        <taxon>Gunneridae</taxon>
        <taxon>Pentapetalae</taxon>
        <taxon>rosids</taxon>
        <taxon>malvids</taxon>
        <taxon>Myrtales</taxon>
        <taxon>Lythraceae</taxon>
        <taxon>Trapa</taxon>
    </lineage>
</organism>
<comment type="caution">
    <text evidence="22">Lacks conserved residue(s) required for the propagation of feature annotation.</text>
</comment>
<dbReference type="SUPFAM" id="SSF55781">
    <property type="entry name" value="GAF domain-like"/>
    <property type="match status" value="1"/>
</dbReference>
<dbReference type="PROSITE" id="PS50109">
    <property type="entry name" value="HIS_KIN"/>
    <property type="match status" value="1"/>
</dbReference>
<feature type="domain" description="Histidine kinase" evidence="25">
    <location>
        <begin position="384"/>
        <end position="624"/>
    </location>
</feature>
<evidence type="ECO:0000256" key="9">
    <source>
        <dbReference type="ARBA" id="ARBA00022777"/>
    </source>
</evidence>
<feature type="transmembrane region" description="Helical" evidence="23">
    <location>
        <begin position="122"/>
        <end position="142"/>
    </location>
</feature>
<proteinExistence type="inferred from homology"/>
<dbReference type="GO" id="GO:0005524">
    <property type="term" value="F:ATP binding"/>
    <property type="evidence" value="ECO:0007669"/>
    <property type="project" value="UniProtKB-UniRule"/>
</dbReference>
<dbReference type="GO" id="GO:0004672">
    <property type="term" value="F:protein kinase activity"/>
    <property type="evidence" value="ECO:0007669"/>
    <property type="project" value="InterPro"/>
</dbReference>
<dbReference type="AlphaFoldDB" id="A0AAN7JJC3"/>
<keyword evidence="13 18" id="KW-0186">Copper</keyword>
<dbReference type="PROSITE" id="PS50110">
    <property type="entry name" value="RESPONSE_REGULATORY"/>
    <property type="match status" value="1"/>
</dbReference>
<feature type="chain" id="PRO_5042847204" description="Ethylene receptor" evidence="24">
    <location>
        <begin position="29"/>
        <end position="767"/>
    </location>
</feature>
<dbReference type="InterPro" id="IPR011006">
    <property type="entry name" value="CheY-like_superfamily"/>
</dbReference>
<dbReference type="Pfam" id="PF01590">
    <property type="entry name" value="GAF"/>
    <property type="match status" value="1"/>
</dbReference>
<dbReference type="Proteomes" id="UP001345219">
    <property type="component" value="Chromosome 10"/>
</dbReference>
<comment type="similarity">
    <text evidence="2 18">Belongs to the ethylene receptor family.</text>
</comment>
<evidence type="ECO:0000256" key="1">
    <source>
        <dbReference type="ARBA" id="ARBA00004477"/>
    </source>
</evidence>
<accession>A0AAN7JJC3</accession>
<feature type="binding site" evidence="19">
    <location>
        <position position="92"/>
    </location>
    <ligand>
        <name>Cu cation</name>
        <dbReference type="ChEBI" id="CHEBI:23378"/>
    </ligand>
</feature>
<dbReference type="PANTHER" id="PTHR24423">
    <property type="entry name" value="TWO-COMPONENT SENSOR HISTIDINE KINASE"/>
    <property type="match status" value="1"/>
</dbReference>
<gene>
    <name evidence="27" type="ORF">SAY87_011882</name>
</gene>
<evidence type="ECO:0000256" key="15">
    <source>
        <dbReference type="ARBA" id="ARBA00023136"/>
    </source>
</evidence>
<comment type="function">
    <text evidence="18">May act early in the ethylene signal transduction pathway, possibly as an ethylene receptor, or as a regulator of the pathway.</text>
</comment>
<evidence type="ECO:0000256" key="4">
    <source>
        <dbReference type="ARBA" id="ARBA00022679"/>
    </source>
</evidence>
<feature type="cross-link" description="Glycyl lysine isopeptide (Lys-Gly) (interchain with G-Cter in ubiquitin)" evidence="21">
    <location>
        <position position="747"/>
    </location>
</feature>
<dbReference type="GO" id="GO:0051740">
    <property type="term" value="F:ethylene binding"/>
    <property type="evidence" value="ECO:0007669"/>
    <property type="project" value="UniProtKB-UniRule"/>
</dbReference>
<keyword evidence="16 20" id="KW-1015">Disulfide bond</keyword>
<name>A0AAN7JJC3_9MYRT</name>
<feature type="domain" description="Response regulatory" evidence="26">
    <location>
        <begin position="643"/>
        <end position="762"/>
    </location>
</feature>
<feature type="binding site" evidence="19">
    <location>
        <position position="96"/>
    </location>
    <ligand>
        <name>Cu cation</name>
        <dbReference type="ChEBI" id="CHEBI:23378"/>
    </ligand>
</feature>
<evidence type="ECO:0000256" key="13">
    <source>
        <dbReference type="ARBA" id="ARBA00023008"/>
    </source>
</evidence>
<dbReference type="GO" id="GO:0038199">
    <property type="term" value="F:ethylene receptor activity"/>
    <property type="evidence" value="ECO:0007669"/>
    <property type="project" value="UniProtKB-UniRule"/>
</dbReference>
<evidence type="ECO:0000256" key="2">
    <source>
        <dbReference type="ARBA" id="ARBA00009842"/>
    </source>
</evidence>
<feature type="transmembrane region" description="Helical" evidence="23">
    <location>
        <begin position="80"/>
        <end position="102"/>
    </location>
</feature>
<dbReference type="EMBL" id="JAXIOK010000021">
    <property type="protein sequence ID" value="KAK4745570.1"/>
    <property type="molecule type" value="Genomic_DNA"/>
</dbReference>
<dbReference type="Gene3D" id="3.40.50.2300">
    <property type="match status" value="1"/>
</dbReference>
<feature type="transmembrane region" description="Helical" evidence="23">
    <location>
        <begin position="54"/>
        <end position="73"/>
    </location>
</feature>
<evidence type="ECO:0000256" key="11">
    <source>
        <dbReference type="ARBA" id="ARBA00022840"/>
    </source>
</evidence>
<evidence type="ECO:0000256" key="16">
    <source>
        <dbReference type="ARBA" id="ARBA00023157"/>
    </source>
</evidence>
<comment type="cofactor">
    <cofactor evidence="19">
        <name>Cu cation</name>
        <dbReference type="ChEBI" id="CHEBI:23378"/>
    </cofactor>
    <text evidence="19">Binds 1 copper ion per dimer.</text>
</comment>
<dbReference type="GO" id="GO:0046872">
    <property type="term" value="F:metal ion binding"/>
    <property type="evidence" value="ECO:0007669"/>
    <property type="project" value="UniProtKB-UniRule"/>
</dbReference>
<evidence type="ECO:0000256" key="21">
    <source>
        <dbReference type="PIRSR" id="PIRSR026389-4"/>
    </source>
</evidence>
<keyword evidence="24" id="KW-0732">Signal</keyword>
<keyword evidence="8 18" id="KW-0936">Ethylene signaling pathway</keyword>
<keyword evidence="3" id="KW-0597">Phosphoprotein</keyword>
<protein>
    <recommendedName>
        <fullName evidence="18">Ethylene receptor</fullName>
    </recommendedName>
</protein>
<evidence type="ECO:0000256" key="17">
    <source>
        <dbReference type="ARBA" id="ARBA00023170"/>
    </source>
</evidence>
<dbReference type="InterPro" id="IPR003018">
    <property type="entry name" value="GAF"/>
</dbReference>
<dbReference type="InterPro" id="IPR058544">
    <property type="entry name" value="ETR1_N"/>
</dbReference>
<dbReference type="PIRSF" id="PIRSF026389">
    <property type="entry name" value="Ethyln_sen_HK"/>
    <property type="match status" value="1"/>
</dbReference>
<evidence type="ECO:0000256" key="18">
    <source>
        <dbReference type="PIRNR" id="PIRNR026389"/>
    </source>
</evidence>
<keyword evidence="14 18" id="KW-0902">Two-component regulatory system</keyword>
<keyword evidence="6 18" id="KW-0479">Metal-binding</keyword>